<organism evidence="3 4">
    <name type="scientific">Candidatus Dojkabacteria bacterium</name>
    <dbReference type="NCBI Taxonomy" id="2099670"/>
    <lineage>
        <taxon>Bacteria</taxon>
        <taxon>Candidatus Dojkabacteria</taxon>
    </lineage>
</organism>
<dbReference type="AlphaFoldDB" id="A0A955L8G3"/>
<name>A0A955L8G3_9BACT</name>
<evidence type="ECO:0000313" key="4">
    <source>
        <dbReference type="Proteomes" id="UP000754563"/>
    </source>
</evidence>
<evidence type="ECO:0000256" key="1">
    <source>
        <dbReference type="SAM" id="MobiDB-lite"/>
    </source>
</evidence>
<proteinExistence type="predicted"/>
<keyword evidence="2" id="KW-0472">Membrane</keyword>
<reference evidence="3" key="2">
    <citation type="journal article" date="2021" name="Microbiome">
        <title>Successional dynamics and alternative stable states in a saline activated sludge microbial community over 9 years.</title>
        <authorList>
            <person name="Wang Y."/>
            <person name="Ye J."/>
            <person name="Ju F."/>
            <person name="Liu L."/>
            <person name="Boyd J.A."/>
            <person name="Deng Y."/>
            <person name="Parks D.H."/>
            <person name="Jiang X."/>
            <person name="Yin X."/>
            <person name="Woodcroft B.J."/>
            <person name="Tyson G.W."/>
            <person name="Hugenholtz P."/>
            <person name="Polz M.F."/>
            <person name="Zhang T."/>
        </authorList>
    </citation>
    <scope>NUCLEOTIDE SEQUENCE</scope>
    <source>
        <strain evidence="3">HKST-UBA11</strain>
    </source>
</reference>
<keyword evidence="2" id="KW-0812">Transmembrane</keyword>
<sequence>MKPEDFFKTKTTEESISSTHADFITSLRQDITTSYLDNSVSTRYFFLNKSFLPFLVLIFGFVAIPISYTVWSDTTHEDAVTLGSATIVSHEGMVRIKDAHGDWKTVDSTADLAVGDSISVENGSANIDFNDGNSSHLSNNTVVTIEEISDDSVILKQEEGTLYNIIGTDRPLNIILNGSTVSARDSIYETTKHNNQKSISVYKNSVLIENEKRLTLRAGESLNSNGDITKIEPDPITTQIELPTTSPSGISPETHEESPSDSPLEEVSSPVITVTETYTKPKYPEPDPIHYE</sequence>
<keyword evidence="2" id="KW-1133">Transmembrane helix</keyword>
<feature type="region of interest" description="Disordered" evidence="1">
    <location>
        <begin position="223"/>
        <end position="292"/>
    </location>
</feature>
<evidence type="ECO:0000256" key="2">
    <source>
        <dbReference type="SAM" id="Phobius"/>
    </source>
</evidence>
<evidence type="ECO:0000313" key="3">
    <source>
        <dbReference type="EMBL" id="MCA9385621.1"/>
    </source>
</evidence>
<dbReference type="EMBL" id="JAGQLH010000031">
    <property type="protein sequence ID" value="MCA9385621.1"/>
    <property type="molecule type" value="Genomic_DNA"/>
</dbReference>
<accession>A0A955L8G3</accession>
<feature type="transmembrane region" description="Helical" evidence="2">
    <location>
        <begin position="51"/>
        <end position="71"/>
    </location>
</feature>
<reference evidence="3" key="1">
    <citation type="submission" date="2020-04" db="EMBL/GenBank/DDBJ databases">
        <authorList>
            <person name="Zhang T."/>
        </authorList>
    </citation>
    <scope>NUCLEOTIDE SEQUENCE</scope>
    <source>
        <strain evidence="3">HKST-UBA11</strain>
    </source>
</reference>
<comment type="caution">
    <text evidence="3">The sequence shown here is derived from an EMBL/GenBank/DDBJ whole genome shotgun (WGS) entry which is preliminary data.</text>
</comment>
<dbReference type="Proteomes" id="UP000754563">
    <property type="component" value="Unassembled WGS sequence"/>
</dbReference>
<gene>
    <name evidence="3" type="ORF">KC717_03155</name>
</gene>
<protein>
    <submittedName>
        <fullName evidence="3">FecR domain-containing protein</fullName>
    </submittedName>
</protein>
<feature type="compositionally biased region" description="Polar residues" evidence="1">
    <location>
        <begin position="236"/>
        <end position="251"/>
    </location>
</feature>
<feature type="compositionally biased region" description="Basic and acidic residues" evidence="1">
    <location>
        <begin position="282"/>
        <end position="292"/>
    </location>
</feature>